<keyword evidence="1" id="KW-0472">Membrane</keyword>
<dbReference type="PROSITE" id="PS50883">
    <property type="entry name" value="EAL"/>
    <property type="match status" value="1"/>
</dbReference>
<dbReference type="OrthoDB" id="7167813at2"/>
<gene>
    <name evidence="5" type="ORF">C6569_14705</name>
</gene>
<dbReference type="InterPro" id="IPR013656">
    <property type="entry name" value="PAS_4"/>
</dbReference>
<organism evidence="5 6">
    <name type="scientific">Phreatobacter cathodiphilus</name>
    <dbReference type="NCBI Taxonomy" id="1868589"/>
    <lineage>
        <taxon>Bacteria</taxon>
        <taxon>Pseudomonadati</taxon>
        <taxon>Pseudomonadota</taxon>
        <taxon>Alphaproteobacteria</taxon>
        <taxon>Hyphomicrobiales</taxon>
        <taxon>Phreatobacteraceae</taxon>
        <taxon>Phreatobacter</taxon>
    </lineage>
</organism>
<dbReference type="Gene3D" id="3.30.70.270">
    <property type="match status" value="1"/>
</dbReference>
<dbReference type="AlphaFoldDB" id="A0A2S0NDG1"/>
<dbReference type="Gene3D" id="3.30.450.20">
    <property type="entry name" value="PAS domain"/>
    <property type="match status" value="1"/>
</dbReference>
<dbReference type="InterPro" id="IPR000160">
    <property type="entry name" value="GGDEF_dom"/>
</dbReference>
<dbReference type="InterPro" id="IPR001633">
    <property type="entry name" value="EAL_dom"/>
</dbReference>
<feature type="domain" description="EAL" evidence="3">
    <location>
        <begin position="520"/>
        <end position="770"/>
    </location>
</feature>
<dbReference type="InterPro" id="IPR000014">
    <property type="entry name" value="PAS"/>
</dbReference>
<sequence>MTPSSSLTLIRDAWEGWRKDVPNEPAEEGRIRAAQIHAVARFSPLTMAANFINAAVVVFLVREEANPFVLAAWSLTILAVVAVTTRAWFLRRGRKQRLRASARAIRRATWHAATLAALWAAVPVLWFGSVSAEDQLVIACLVTGMICAGGFALATIPSAAYAYVGILCAGSVAALLETGNGYVIFLTLLLLAYAWIVVQSVANSSRLFSERFRAEASLKERGEIIELLLNEFEQHGSDWLFETDPGFAVVQHSPRFGEVAGVAGQSLVGRRIVEMADEETGQALRLAIARRQPFRDLDIQVDVAGEPRWWSLTAKPLFDESGWHLGWRGVGSDITDRKVASQKVAWMAATDLLTGLPNRARFRELAALRLETARRNGSSFALACLDLDQFKAVNDTLGHPIGDALLMAVSRDLGELVDQGVVFGRFGGDEFGMLVSDFTRRSDVVDLARRIIARISRSRTIDGARITVGASMGIAFGPGETDTVDDLIRNADLALYRAKDSGRGVAAVFDDRMHREAEERRLLQEDLRAALDGDQLRLAYQPIIDIRAGAIVGFEALLRWQHPQRGLLSPDAFVPIAEESGLIEPIGAWVLKRACLDAAAWPKPIRVAVNISPAQFGSATLLSHVAQALAVSHLPADRLEVEITEALFMNQMAESGRFLADMRTLGIRIALDDFGTGFSSLGYLTRFPIQKLKIDRSFVSGPTDPENRKAVVEAIVGIAVSLGFVTTAEGVETAADLAWVRDLGCDQAQGYYFARTLSAESVPGFIAGFADEFGDGLGSQAAA</sequence>
<feature type="transmembrane region" description="Helical" evidence="1">
    <location>
        <begin position="110"/>
        <end position="129"/>
    </location>
</feature>
<dbReference type="Pfam" id="PF08448">
    <property type="entry name" value="PAS_4"/>
    <property type="match status" value="1"/>
</dbReference>
<dbReference type="SUPFAM" id="SSF141868">
    <property type="entry name" value="EAL domain-like"/>
    <property type="match status" value="1"/>
</dbReference>
<evidence type="ECO:0008006" key="7">
    <source>
        <dbReference type="Google" id="ProtNLM"/>
    </source>
</evidence>
<evidence type="ECO:0000259" key="2">
    <source>
        <dbReference type="PROSITE" id="PS50113"/>
    </source>
</evidence>
<evidence type="ECO:0000313" key="5">
    <source>
        <dbReference type="EMBL" id="AVO46210.1"/>
    </source>
</evidence>
<dbReference type="CDD" id="cd01949">
    <property type="entry name" value="GGDEF"/>
    <property type="match status" value="1"/>
</dbReference>
<dbReference type="InterPro" id="IPR052155">
    <property type="entry name" value="Biofilm_reg_signaling"/>
</dbReference>
<dbReference type="Pfam" id="PF00990">
    <property type="entry name" value="GGDEF"/>
    <property type="match status" value="1"/>
</dbReference>
<feature type="transmembrane region" description="Helical" evidence="1">
    <location>
        <begin position="39"/>
        <end position="61"/>
    </location>
</feature>
<feature type="domain" description="PAC" evidence="2">
    <location>
        <begin position="290"/>
        <end position="346"/>
    </location>
</feature>
<dbReference type="SMART" id="SM00267">
    <property type="entry name" value="GGDEF"/>
    <property type="match status" value="1"/>
</dbReference>
<reference evidence="5 6" key="1">
    <citation type="submission" date="2018-03" db="EMBL/GenBank/DDBJ databases">
        <title>Genome sequencing of Phreatobacter sp.</title>
        <authorList>
            <person name="Kim S.-J."/>
            <person name="Heo J."/>
            <person name="Kwon S.-W."/>
        </authorList>
    </citation>
    <scope>NUCLEOTIDE SEQUENCE [LARGE SCALE GENOMIC DNA]</scope>
    <source>
        <strain evidence="5 6">S-12</strain>
    </source>
</reference>
<proteinExistence type="predicted"/>
<dbReference type="InterPro" id="IPR035965">
    <property type="entry name" value="PAS-like_dom_sf"/>
</dbReference>
<feature type="domain" description="GGDEF" evidence="4">
    <location>
        <begin position="378"/>
        <end position="511"/>
    </location>
</feature>
<accession>A0A2S0NDG1</accession>
<dbReference type="PROSITE" id="PS50887">
    <property type="entry name" value="GGDEF"/>
    <property type="match status" value="1"/>
</dbReference>
<dbReference type="SMART" id="SM00052">
    <property type="entry name" value="EAL"/>
    <property type="match status" value="1"/>
</dbReference>
<dbReference type="PROSITE" id="PS50113">
    <property type="entry name" value="PAC"/>
    <property type="match status" value="1"/>
</dbReference>
<name>A0A2S0NDG1_9HYPH</name>
<keyword evidence="1" id="KW-0812">Transmembrane</keyword>
<dbReference type="CDD" id="cd00130">
    <property type="entry name" value="PAS"/>
    <property type="match status" value="1"/>
</dbReference>
<evidence type="ECO:0000259" key="4">
    <source>
        <dbReference type="PROSITE" id="PS50887"/>
    </source>
</evidence>
<dbReference type="InterPro" id="IPR035919">
    <property type="entry name" value="EAL_sf"/>
</dbReference>
<dbReference type="PANTHER" id="PTHR44757:SF2">
    <property type="entry name" value="BIOFILM ARCHITECTURE MAINTENANCE PROTEIN MBAA"/>
    <property type="match status" value="1"/>
</dbReference>
<dbReference type="CDD" id="cd01948">
    <property type="entry name" value="EAL"/>
    <property type="match status" value="1"/>
</dbReference>
<evidence type="ECO:0000256" key="1">
    <source>
        <dbReference type="SAM" id="Phobius"/>
    </source>
</evidence>
<dbReference type="NCBIfam" id="TIGR00229">
    <property type="entry name" value="sensory_box"/>
    <property type="match status" value="1"/>
</dbReference>
<evidence type="ECO:0000313" key="6">
    <source>
        <dbReference type="Proteomes" id="UP000237889"/>
    </source>
</evidence>
<dbReference type="InterPro" id="IPR043128">
    <property type="entry name" value="Rev_trsase/Diguanyl_cyclase"/>
</dbReference>
<dbReference type="RefSeq" id="WP_106749551.1">
    <property type="nucleotide sequence ID" value="NZ_CP027668.1"/>
</dbReference>
<keyword evidence="1" id="KW-1133">Transmembrane helix</keyword>
<keyword evidence="6" id="KW-1185">Reference proteome</keyword>
<dbReference type="SUPFAM" id="SSF55785">
    <property type="entry name" value="PYP-like sensor domain (PAS domain)"/>
    <property type="match status" value="1"/>
</dbReference>
<dbReference type="NCBIfam" id="TIGR00254">
    <property type="entry name" value="GGDEF"/>
    <property type="match status" value="1"/>
</dbReference>
<dbReference type="Gene3D" id="3.20.20.450">
    <property type="entry name" value="EAL domain"/>
    <property type="match status" value="1"/>
</dbReference>
<dbReference type="KEGG" id="phr:C6569_14705"/>
<protein>
    <recommendedName>
        <fullName evidence="7">GGDEF domain-containing protein</fullName>
    </recommendedName>
</protein>
<feature type="transmembrane region" description="Helical" evidence="1">
    <location>
        <begin position="182"/>
        <end position="202"/>
    </location>
</feature>
<dbReference type="Pfam" id="PF00563">
    <property type="entry name" value="EAL"/>
    <property type="match status" value="1"/>
</dbReference>
<dbReference type="PANTHER" id="PTHR44757">
    <property type="entry name" value="DIGUANYLATE CYCLASE DGCP"/>
    <property type="match status" value="1"/>
</dbReference>
<dbReference type="Proteomes" id="UP000237889">
    <property type="component" value="Chromosome"/>
</dbReference>
<dbReference type="InterPro" id="IPR000700">
    <property type="entry name" value="PAS-assoc_C"/>
</dbReference>
<evidence type="ECO:0000259" key="3">
    <source>
        <dbReference type="PROSITE" id="PS50883"/>
    </source>
</evidence>
<feature type="transmembrane region" description="Helical" evidence="1">
    <location>
        <begin position="67"/>
        <end position="89"/>
    </location>
</feature>
<dbReference type="SUPFAM" id="SSF55073">
    <property type="entry name" value="Nucleotide cyclase"/>
    <property type="match status" value="1"/>
</dbReference>
<dbReference type="EMBL" id="CP027668">
    <property type="protein sequence ID" value="AVO46210.1"/>
    <property type="molecule type" value="Genomic_DNA"/>
</dbReference>
<dbReference type="InterPro" id="IPR029787">
    <property type="entry name" value="Nucleotide_cyclase"/>
</dbReference>